<comment type="caution">
    <text evidence="1">The sequence shown here is derived from an EMBL/GenBank/DDBJ whole genome shotgun (WGS) entry which is preliminary data.</text>
</comment>
<proteinExistence type="predicted"/>
<evidence type="ECO:0000313" key="3">
    <source>
        <dbReference type="Proteomes" id="UP000011613"/>
    </source>
</evidence>
<dbReference type="EMBL" id="AOIC01000122">
    <property type="protein sequence ID" value="ELY62687.1"/>
    <property type="molecule type" value="Genomic_DNA"/>
</dbReference>
<evidence type="ECO:0000313" key="4">
    <source>
        <dbReference type="Proteomes" id="UP000234484"/>
    </source>
</evidence>
<organism evidence="1 3">
    <name type="scientific">Natronobacterium gregoryi (strain ATCC 43098 / DSM 3393 / CCM 3738 / CIP 104747 / IAM 13177 / JCM 8860 / NBRC 102187 / NCIMB 2189 / SP2)</name>
    <dbReference type="NCBI Taxonomy" id="797304"/>
    <lineage>
        <taxon>Archaea</taxon>
        <taxon>Methanobacteriati</taxon>
        <taxon>Methanobacteriota</taxon>
        <taxon>Stenosarchaea group</taxon>
        <taxon>Halobacteria</taxon>
        <taxon>Halobacteriales</taxon>
        <taxon>Natrialbaceae</taxon>
        <taxon>Natronobacterium</taxon>
    </lineage>
</organism>
<sequence>MPVSTSETTPSRFEREPVVSATNGGNVGCPFCDVLTRPKTKHTVTSAVTVVNCSLLDRAVVDQLYYWDDIGRPGRFGLSYGLLSVMYRATVD</sequence>
<dbReference type="Proteomes" id="UP000234484">
    <property type="component" value="Unassembled WGS sequence"/>
</dbReference>
<reference evidence="1 3" key="1">
    <citation type="journal article" date="2014" name="PLoS Genet.">
        <title>Phylogenetically driven sequencing of extremely halophilic archaea reveals strategies for static and dynamic osmo-response.</title>
        <authorList>
            <person name="Becker E.A."/>
            <person name="Seitzer P.M."/>
            <person name="Tritt A."/>
            <person name="Larsen D."/>
            <person name="Krusor M."/>
            <person name="Yao A.I."/>
            <person name="Wu D."/>
            <person name="Madern D."/>
            <person name="Eisen J.A."/>
            <person name="Darling A.E."/>
            <person name="Facciotti M.T."/>
        </authorList>
    </citation>
    <scope>NUCLEOTIDE SEQUENCE [LARGE SCALE GENOMIC DNA]</scope>
    <source>
        <strain evidence="1 3">SP2</strain>
    </source>
</reference>
<evidence type="ECO:0000313" key="2">
    <source>
        <dbReference type="EMBL" id="PLK20886.1"/>
    </source>
</evidence>
<dbReference type="AlphaFoldDB" id="L9XM98"/>
<dbReference type="EMBL" id="PKKI01000016">
    <property type="protein sequence ID" value="PLK20886.1"/>
    <property type="molecule type" value="Genomic_DNA"/>
</dbReference>
<evidence type="ECO:0000313" key="1">
    <source>
        <dbReference type="EMBL" id="ELY62687.1"/>
    </source>
</evidence>
<accession>L9XM98</accession>
<protein>
    <submittedName>
        <fullName evidence="1">Uncharacterized protein</fullName>
    </submittedName>
</protein>
<dbReference type="Proteomes" id="UP000011613">
    <property type="component" value="Unassembled WGS sequence"/>
</dbReference>
<reference evidence="2 4" key="2">
    <citation type="submission" date="2017-12" db="EMBL/GenBank/DDBJ databases">
        <title>The characterization of oligonucleotides binding to NgAgo.</title>
        <authorList>
            <person name="Jiang L."/>
            <person name="He B."/>
            <person name="Kang J."/>
            <person name="Yu M."/>
            <person name="Li N."/>
            <person name="Fang Y."/>
            <person name="Tang Z."/>
            <person name="Wu P."/>
            <person name="Yao P."/>
            <person name="Huang J."/>
        </authorList>
    </citation>
    <scope>NUCLEOTIDE SEQUENCE [LARGE SCALE GENOMIC DNA]</scope>
    <source>
        <strain evidence="2 4">SP2</strain>
        <tissue evidence="2">Freeze-dried powder thallus</tissue>
    </source>
</reference>
<gene>
    <name evidence="1" type="ORF">C490_17282</name>
    <name evidence="2" type="ORF">CYV19_07365</name>
</gene>
<name>L9XM98_NATGS</name>